<sequence>MFTTLTVLLAIAAAAQAASSSASASPASSTANPYIPTSISTTCQTYLTQLNTDADLGKCTSSLNAVTAGYGPNGNMTGATKEQIKSTLTNICSSSTSSACPSNLIAGKLASFYAACGPELTSNPNEQVKTIYDTVYFLSPLLATICAKDNSGAYCAPQANSSTSSTLAPAVKLSRRADSVTAYMPNATTINQNNILLLFLTGSLAKAQLCTDCTAAVLKSYMAFEATTNYAPGLSQSVLMSGQPALYQSVVSICGADFLSGAVKAAGSLGQGSTDGSSGALPTLRAGSVLAMLAGALGSAVLLL</sequence>
<name>A0A8H6Z0A9_9AGAR</name>
<dbReference type="OrthoDB" id="5588482at2759"/>
<keyword evidence="3" id="KW-1185">Reference proteome</keyword>
<comment type="caution">
    <text evidence="2">The sequence shown here is derived from an EMBL/GenBank/DDBJ whole genome shotgun (WGS) entry which is preliminary data.</text>
</comment>
<accession>A0A8H6Z0A9</accession>
<dbReference type="AlphaFoldDB" id="A0A8H6Z0A9"/>
<feature type="signal peptide" evidence="1">
    <location>
        <begin position="1"/>
        <end position="17"/>
    </location>
</feature>
<feature type="chain" id="PRO_5034412388" evidence="1">
    <location>
        <begin position="18"/>
        <end position="304"/>
    </location>
</feature>
<protein>
    <submittedName>
        <fullName evidence="2">Uncharacterized protein</fullName>
    </submittedName>
</protein>
<proteinExistence type="predicted"/>
<reference evidence="2" key="1">
    <citation type="submission" date="2020-05" db="EMBL/GenBank/DDBJ databases">
        <title>Mycena genomes resolve the evolution of fungal bioluminescence.</title>
        <authorList>
            <person name="Tsai I.J."/>
        </authorList>
    </citation>
    <scope>NUCLEOTIDE SEQUENCE</scope>
    <source>
        <strain evidence="2">CCC161011</strain>
    </source>
</reference>
<keyword evidence="1" id="KW-0732">Signal</keyword>
<evidence type="ECO:0000256" key="1">
    <source>
        <dbReference type="SAM" id="SignalP"/>
    </source>
</evidence>
<dbReference type="EMBL" id="JACAZI010000002">
    <property type="protein sequence ID" value="KAF7369818.1"/>
    <property type="molecule type" value="Genomic_DNA"/>
</dbReference>
<evidence type="ECO:0000313" key="2">
    <source>
        <dbReference type="EMBL" id="KAF7369818.1"/>
    </source>
</evidence>
<evidence type="ECO:0000313" key="3">
    <source>
        <dbReference type="Proteomes" id="UP000620124"/>
    </source>
</evidence>
<gene>
    <name evidence="2" type="ORF">MVEN_00314600</name>
</gene>
<dbReference type="Proteomes" id="UP000620124">
    <property type="component" value="Unassembled WGS sequence"/>
</dbReference>
<organism evidence="2 3">
    <name type="scientific">Mycena venus</name>
    <dbReference type="NCBI Taxonomy" id="2733690"/>
    <lineage>
        <taxon>Eukaryota</taxon>
        <taxon>Fungi</taxon>
        <taxon>Dikarya</taxon>
        <taxon>Basidiomycota</taxon>
        <taxon>Agaricomycotina</taxon>
        <taxon>Agaricomycetes</taxon>
        <taxon>Agaricomycetidae</taxon>
        <taxon>Agaricales</taxon>
        <taxon>Marasmiineae</taxon>
        <taxon>Mycenaceae</taxon>
        <taxon>Mycena</taxon>
    </lineage>
</organism>